<dbReference type="PROSITE" id="PS01361">
    <property type="entry name" value="ZF_DOF_1"/>
    <property type="match status" value="1"/>
</dbReference>
<dbReference type="EMBL" id="JBAMMX010000006">
    <property type="protein sequence ID" value="KAK6938305.1"/>
    <property type="molecule type" value="Genomic_DNA"/>
</dbReference>
<evidence type="ECO:0000256" key="6">
    <source>
        <dbReference type="ARBA" id="ARBA00023163"/>
    </source>
</evidence>
<gene>
    <name evidence="12" type="ORF">RJ641_031813</name>
</gene>
<reference evidence="12 13" key="1">
    <citation type="submission" date="2023-12" db="EMBL/GenBank/DDBJ databases">
        <title>A high-quality genome assembly for Dillenia turbinata (Dilleniales).</title>
        <authorList>
            <person name="Chanderbali A."/>
        </authorList>
    </citation>
    <scope>NUCLEOTIDE SEQUENCE [LARGE SCALE GENOMIC DNA]</scope>
    <source>
        <strain evidence="12">LSX21</strain>
        <tissue evidence="12">Leaf</tissue>
    </source>
</reference>
<comment type="function">
    <text evidence="9">Transcription factor that binds specifically to a 5'-AA[AG]G-3' consensus core sequence.</text>
</comment>
<organism evidence="12 13">
    <name type="scientific">Dillenia turbinata</name>
    <dbReference type="NCBI Taxonomy" id="194707"/>
    <lineage>
        <taxon>Eukaryota</taxon>
        <taxon>Viridiplantae</taxon>
        <taxon>Streptophyta</taxon>
        <taxon>Embryophyta</taxon>
        <taxon>Tracheophyta</taxon>
        <taxon>Spermatophyta</taxon>
        <taxon>Magnoliopsida</taxon>
        <taxon>eudicotyledons</taxon>
        <taxon>Gunneridae</taxon>
        <taxon>Pentapetalae</taxon>
        <taxon>Dilleniales</taxon>
        <taxon>Dilleniaceae</taxon>
        <taxon>Dillenia</taxon>
    </lineage>
</organism>
<name>A0AAN8VQC0_9MAGN</name>
<keyword evidence="2 8" id="KW-0863">Zinc-finger</keyword>
<keyword evidence="3 9" id="KW-0862">Zinc</keyword>
<evidence type="ECO:0000256" key="10">
    <source>
        <dbReference type="SAM" id="MobiDB-lite"/>
    </source>
</evidence>
<dbReference type="GO" id="GO:0003677">
    <property type="term" value="F:DNA binding"/>
    <property type="evidence" value="ECO:0007669"/>
    <property type="project" value="UniProtKB-UniRule"/>
</dbReference>
<dbReference type="PANTHER" id="PTHR31992:SF316">
    <property type="entry name" value="DOF ZINC FINGER PROTEIN DOF1.2"/>
    <property type="match status" value="1"/>
</dbReference>
<dbReference type="GO" id="GO:0003700">
    <property type="term" value="F:DNA-binding transcription factor activity"/>
    <property type="evidence" value="ECO:0007669"/>
    <property type="project" value="UniProtKB-UniRule"/>
</dbReference>
<dbReference type="PANTHER" id="PTHR31992">
    <property type="entry name" value="DOF ZINC FINGER PROTEIN DOF1.4-RELATED"/>
    <property type="match status" value="1"/>
</dbReference>
<feature type="domain" description="Dof-type" evidence="11">
    <location>
        <begin position="34"/>
        <end position="88"/>
    </location>
</feature>
<comment type="caution">
    <text evidence="12">The sequence shown here is derived from an EMBL/GenBank/DDBJ whole genome shotgun (WGS) entry which is preliminary data.</text>
</comment>
<evidence type="ECO:0000259" key="11">
    <source>
        <dbReference type="PROSITE" id="PS50884"/>
    </source>
</evidence>
<protein>
    <recommendedName>
        <fullName evidence="9">Dof zinc finger protein</fullName>
    </recommendedName>
</protein>
<evidence type="ECO:0000256" key="1">
    <source>
        <dbReference type="ARBA" id="ARBA00022723"/>
    </source>
</evidence>
<comment type="subcellular location">
    <subcellularLocation>
        <location evidence="8 9">Nucleus</location>
    </subcellularLocation>
</comment>
<keyword evidence="1 9" id="KW-0479">Metal-binding</keyword>
<evidence type="ECO:0000256" key="3">
    <source>
        <dbReference type="ARBA" id="ARBA00022833"/>
    </source>
</evidence>
<dbReference type="GO" id="GO:0008270">
    <property type="term" value="F:zinc ion binding"/>
    <property type="evidence" value="ECO:0007669"/>
    <property type="project" value="UniProtKB-KW"/>
</dbReference>
<keyword evidence="4 9" id="KW-0805">Transcription regulation</keyword>
<evidence type="ECO:0000256" key="9">
    <source>
        <dbReference type="RuleBase" id="RU369094"/>
    </source>
</evidence>
<dbReference type="Pfam" id="PF02701">
    <property type="entry name" value="Zn_ribbon_Dof"/>
    <property type="match status" value="1"/>
</dbReference>
<accession>A0AAN8VQC0</accession>
<dbReference type="InterPro" id="IPR003851">
    <property type="entry name" value="Znf_Dof"/>
</dbReference>
<evidence type="ECO:0000256" key="2">
    <source>
        <dbReference type="ARBA" id="ARBA00022771"/>
    </source>
</evidence>
<keyword evidence="6 9" id="KW-0804">Transcription</keyword>
<dbReference type="Proteomes" id="UP001370490">
    <property type="component" value="Unassembled WGS sequence"/>
</dbReference>
<keyword evidence="7 8" id="KW-0539">Nucleus</keyword>
<dbReference type="InterPro" id="IPR045174">
    <property type="entry name" value="Dof"/>
</dbReference>
<keyword evidence="13" id="KW-1185">Reference proteome</keyword>
<evidence type="ECO:0000313" key="12">
    <source>
        <dbReference type="EMBL" id="KAK6938305.1"/>
    </source>
</evidence>
<dbReference type="GO" id="GO:0005634">
    <property type="term" value="C:nucleus"/>
    <property type="evidence" value="ECO:0007669"/>
    <property type="project" value="UniProtKB-SubCell"/>
</dbReference>
<evidence type="ECO:0000256" key="8">
    <source>
        <dbReference type="PROSITE-ProRule" id="PRU00071"/>
    </source>
</evidence>
<dbReference type="PROSITE" id="PS50884">
    <property type="entry name" value="ZF_DOF_2"/>
    <property type="match status" value="1"/>
</dbReference>
<feature type="region of interest" description="Disordered" evidence="10">
    <location>
        <begin position="78"/>
        <end position="124"/>
    </location>
</feature>
<proteinExistence type="predicted"/>
<evidence type="ECO:0000313" key="13">
    <source>
        <dbReference type="Proteomes" id="UP001370490"/>
    </source>
</evidence>
<evidence type="ECO:0000256" key="5">
    <source>
        <dbReference type="ARBA" id="ARBA00023125"/>
    </source>
</evidence>
<sequence length="338" mass="37622">MMQYPPPPNMMNVNTSMSTSSTGPIWKPKVEVAPNCPRCASSNTKFCYYNNYSLSQPRYFCKSCRRYWTKGGSLRNVPVGGGCRKSRRSKSSVRPPQPAGQGLSPLSSAHGPIDGNQPGGPKGPDIDLAMVFAKFLSQNYDSGLDSGSDIDTPNPENLNLRTTLDMNYVQQNCGSSINPMAEGHLFEGYNQKLVQEEGKNIREDLIMGEDPSSIFGLQTLMSNNEVLVQDDELWSDAPTLPSLTWHHPTVQFQELDTSYVQDNVHDHQQLRFSQDIIGDNWSSFDLSSFGAVKEFNGDGGEVMGCEEEEDYRGWMEVHIKNVISELDLGIIWDRGSSE</sequence>
<evidence type="ECO:0000256" key="4">
    <source>
        <dbReference type="ARBA" id="ARBA00023015"/>
    </source>
</evidence>
<keyword evidence="5 8" id="KW-0238">DNA-binding</keyword>
<dbReference type="AlphaFoldDB" id="A0AAN8VQC0"/>
<evidence type="ECO:0000256" key="7">
    <source>
        <dbReference type="ARBA" id="ARBA00023242"/>
    </source>
</evidence>